<feature type="domain" description="Amidohydrolase 3" evidence="2">
    <location>
        <begin position="71"/>
        <end position="508"/>
    </location>
</feature>
<keyword evidence="4" id="KW-1185">Reference proteome</keyword>
<dbReference type="PANTHER" id="PTHR22642">
    <property type="entry name" value="IMIDAZOLONEPROPIONASE"/>
    <property type="match status" value="1"/>
</dbReference>
<dbReference type="SUPFAM" id="SSF51556">
    <property type="entry name" value="Metallo-dependent hydrolases"/>
    <property type="match status" value="1"/>
</dbReference>
<evidence type="ECO:0000313" key="4">
    <source>
        <dbReference type="Proteomes" id="UP000253507"/>
    </source>
</evidence>
<evidence type="ECO:0000313" key="3">
    <source>
        <dbReference type="EMBL" id="RCG22188.1"/>
    </source>
</evidence>
<sequence>MTDPHENAQPHSTAPDTRARAHGPAPRLLRRVRFPGGADLYDVALGRGRVAGVRPHDPGAVPTSGEEHAPDLDGRVLIPGLWDAHVHLGQWAAARRRLDVSGTASAQETVRAVREGAAALPPGELVTGYGFRDGLWPDAPHKRLLDALPEARPALLISADLHTAWLNSAGLALLGQGGHPTGVLREGAAMRAVAQLSSVPAETLDGWVADACAAAARRGVTGVVDFEVADNVTDWERRAAGAPPLLRVAAAVYPEYLEAAVARGLRTGSPLAPLVETGPLKLFTDGSLNTRTALCHAPYPGLDPAAPEAYGLARTVGDDLVTALRTASGHGLEPAVHAIGDRANQLALDAFAAVGCRGRIEHGQLVRTEDFGRFAELGVTVGVQPSHAVDDRDVADQHWAGHTARAFAYAALLAAGARLELGSDAPVAPLDPWLSIANAVARTDDRRPPWHPEQRLTPAQALAASTGAQSGISAGAPADLAVLDADPLTADDATLRRLPVHATLLAGAWTHREG</sequence>
<organism evidence="3 4">
    <name type="scientific">Streptomyces reniochalinae</name>
    <dbReference type="NCBI Taxonomy" id="2250578"/>
    <lineage>
        <taxon>Bacteria</taxon>
        <taxon>Bacillati</taxon>
        <taxon>Actinomycetota</taxon>
        <taxon>Actinomycetes</taxon>
        <taxon>Kitasatosporales</taxon>
        <taxon>Streptomycetaceae</taxon>
        <taxon>Streptomyces</taxon>
    </lineage>
</organism>
<dbReference type="EMBL" id="QOIM01000025">
    <property type="protein sequence ID" value="RCG22188.1"/>
    <property type="molecule type" value="Genomic_DNA"/>
</dbReference>
<name>A0A367EVM5_9ACTN</name>
<dbReference type="InterPro" id="IPR032466">
    <property type="entry name" value="Metal_Hydrolase"/>
</dbReference>
<protein>
    <submittedName>
        <fullName evidence="3">Amidohydrolase</fullName>
    </submittedName>
</protein>
<dbReference type="SUPFAM" id="SSF51338">
    <property type="entry name" value="Composite domain of metallo-dependent hydrolases"/>
    <property type="match status" value="1"/>
</dbReference>
<evidence type="ECO:0000259" key="2">
    <source>
        <dbReference type="Pfam" id="PF07969"/>
    </source>
</evidence>
<proteinExistence type="predicted"/>
<keyword evidence="3" id="KW-0378">Hydrolase</keyword>
<dbReference type="Gene3D" id="3.10.310.70">
    <property type="match status" value="1"/>
</dbReference>
<reference evidence="3 4" key="1">
    <citation type="submission" date="2018-06" db="EMBL/GenBank/DDBJ databases">
        <title>Streptomyces reniochalinae sp. nov. and Streptomyces diacarnus sp. nov. from marine sponges.</title>
        <authorList>
            <person name="Li L."/>
        </authorList>
    </citation>
    <scope>NUCLEOTIDE SEQUENCE [LARGE SCALE GENOMIC DNA]</scope>
    <source>
        <strain evidence="3 4">LHW50302</strain>
    </source>
</reference>
<dbReference type="OrthoDB" id="3173428at2"/>
<dbReference type="Pfam" id="PF07969">
    <property type="entry name" value="Amidohydro_3"/>
    <property type="match status" value="1"/>
</dbReference>
<dbReference type="Gene3D" id="3.20.20.140">
    <property type="entry name" value="Metal-dependent hydrolases"/>
    <property type="match status" value="1"/>
</dbReference>
<dbReference type="Gene3D" id="2.30.40.10">
    <property type="entry name" value="Urease, subunit C, domain 1"/>
    <property type="match status" value="1"/>
</dbReference>
<comment type="caution">
    <text evidence="3">The sequence shown here is derived from an EMBL/GenBank/DDBJ whole genome shotgun (WGS) entry which is preliminary data.</text>
</comment>
<dbReference type="PANTHER" id="PTHR22642:SF2">
    <property type="entry name" value="PROTEIN LONG AFTER FAR-RED 3"/>
    <property type="match status" value="1"/>
</dbReference>
<feature type="region of interest" description="Disordered" evidence="1">
    <location>
        <begin position="1"/>
        <end position="28"/>
    </location>
</feature>
<dbReference type="Proteomes" id="UP000253507">
    <property type="component" value="Unassembled WGS sequence"/>
</dbReference>
<dbReference type="RefSeq" id="WP_114014581.1">
    <property type="nucleotide sequence ID" value="NZ_QOIM01000025.1"/>
</dbReference>
<gene>
    <name evidence="3" type="ORF">DQ392_06735</name>
</gene>
<dbReference type="GO" id="GO:0016810">
    <property type="term" value="F:hydrolase activity, acting on carbon-nitrogen (but not peptide) bonds"/>
    <property type="evidence" value="ECO:0007669"/>
    <property type="project" value="InterPro"/>
</dbReference>
<dbReference type="AlphaFoldDB" id="A0A367EVM5"/>
<dbReference type="InterPro" id="IPR013108">
    <property type="entry name" value="Amidohydro_3"/>
</dbReference>
<dbReference type="InterPro" id="IPR011059">
    <property type="entry name" value="Metal-dep_hydrolase_composite"/>
</dbReference>
<accession>A0A367EVM5</accession>
<evidence type="ECO:0000256" key="1">
    <source>
        <dbReference type="SAM" id="MobiDB-lite"/>
    </source>
</evidence>